<name>A0ACC2LHP6_PERAE</name>
<accession>A0ACC2LHP6</accession>
<organism evidence="1 2">
    <name type="scientific">Persea americana</name>
    <name type="common">Avocado</name>
    <dbReference type="NCBI Taxonomy" id="3435"/>
    <lineage>
        <taxon>Eukaryota</taxon>
        <taxon>Viridiplantae</taxon>
        <taxon>Streptophyta</taxon>
        <taxon>Embryophyta</taxon>
        <taxon>Tracheophyta</taxon>
        <taxon>Spermatophyta</taxon>
        <taxon>Magnoliopsida</taxon>
        <taxon>Magnoliidae</taxon>
        <taxon>Laurales</taxon>
        <taxon>Lauraceae</taxon>
        <taxon>Persea</taxon>
    </lineage>
</organism>
<keyword evidence="2" id="KW-1185">Reference proteome</keyword>
<evidence type="ECO:0000313" key="1">
    <source>
        <dbReference type="EMBL" id="KAJ8632985.1"/>
    </source>
</evidence>
<comment type="caution">
    <text evidence="1">The sequence shown here is derived from an EMBL/GenBank/DDBJ whole genome shotgun (WGS) entry which is preliminary data.</text>
</comment>
<sequence length="573" mass="62632">MASVEPVCTGLESTPSMIEQLGKAVTDLEHQREASAHCKVQWMEIEEHFLDLEKSLKKRFDELEEAAVAFKEKETETYAELAQREAEVKAKEQASLDRIQELKDAALAAIAEAREKYKIQFPEAAANSESKVSSSSGGDPNAPVSVTEGKFPEKSGENADATAVEVKPRPELTQFCEQMDVKGLLNFISENRKCLVAIREEIPIALKSASEPARLVLDALEGFYPPPEQTIHQENKKDPGFQGLRRSCIMLMESVAPLLVGTKPSESHPLSSETKQQAKAIADDWKTRLDGMDVGAANGNSLEAQAFLQLLATFCIASEFDEDELCKLVLAIAHRRQTPDLCRSLGLTHKMPGLIQELVNAGKLIDAVHLVQAFGLSESFPPVPLLKTYLKDLRRNSQGNSGNALAAGVQNDANAQELSALKAVIKCVEDYKLEAEYPLDPLQKRFLQLEKAKSDRKRMGDATKPQPKRPRANVGYGPRVPYGAADRQALPPPFVQRGLNQGALARYPYAGPPAGPPTYSYEVPGQAIYGQQQLNAPGAYYHPDEKVPSASAGVSTYGGYMGSGLQPSNQPYM</sequence>
<proteinExistence type="predicted"/>
<gene>
    <name evidence="1" type="ORF">MRB53_026321</name>
</gene>
<evidence type="ECO:0000313" key="2">
    <source>
        <dbReference type="Proteomes" id="UP001234297"/>
    </source>
</evidence>
<protein>
    <submittedName>
        <fullName evidence="1">Uncharacterized protein</fullName>
    </submittedName>
</protein>
<dbReference type="Proteomes" id="UP001234297">
    <property type="component" value="Chromosome 8"/>
</dbReference>
<dbReference type="EMBL" id="CM056816">
    <property type="protein sequence ID" value="KAJ8632985.1"/>
    <property type="molecule type" value="Genomic_DNA"/>
</dbReference>
<reference evidence="1 2" key="1">
    <citation type="journal article" date="2022" name="Hortic Res">
        <title>A haplotype resolved chromosomal level avocado genome allows analysis of novel avocado genes.</title>
        <authorList>
            <person name="Nath O."/>
            <person name="Fletcher S.J."/>
            <person name="Hayward A."/>
            <person name="Shaw L.M."/>
            <person name="Masouleh A.K."/>
            <person name="Furtado A."/>
            <person name="Henry R.J."/>
            <person name="Mitter N."/>
        </authorList>
    </citation>
    <scope>NUCLEOTIDE SEQUENCE [LARGE SCALE GENOMIC DNA]</scope>
    <source>
        <strain evidence="2">cv. Hass</strain>
    </source>
</reference>